<accession>A0A9P3G3W8</accession>
<comment type="caution">
    <text evidence="2">The sequence shown here is derived from an EMBL/GenBank/DDBJ whole genome shotgun (WGS) entry which is preliminary data.</text>
</comment>
<dbReference type="AlphaFoldDB" id="A0A9P3G3W8"/>
<protein>
    <submittedName>
        <fullName evidence="2">Uncharacterized protein</fullName>
    </submittedName>
</protein>
<sequence length="318" mass="32516">MTVYSSHFFPTSPAVSGNANVPVSHGKATVGLGLGLPSEVLVTSVQAQPSTGLGIFINSWLFDDSPESEEPASSPAMPSPPLLAVRRSPRKPPADTSGAEAAPMRTPDPSLRGFARGSGSGAEYFALDLAVPSAPTLPSTPALPSGPLEGTGGAGVGLGLGMDLQRLNTLASSSGEAIEDIALAPLVGLGLSLPCLDEAELINSLEPQSTAVHGAGPSVDLSFSEDDAASVSEDDDSSLPSPWSRPVSPVIVSCLVGTMHPTPSRAYRRVRFALDSESDGESQCGPDGVLPRASPGEPTLGFHSPFWATYASVLSEAY</sequence>
<gene>
    <name evidence="2" type="ORF">PsYK624_047400</name>
</gene>
<evidence type="ECO:0000313" key="3">
    <source>
        <dbReference type="Proteomes" id="UP000703269"/>
    </source>
</evidence>
<proteinExistence type="predicted"/>
<reference evidence="2 3" key="1">
    <citation type="submission" date="2021-08" db="EMBL/GenBank/DDBJ databases">
        <title>Draft Genome Sequence of Phanerochaete sordida strain YK-624.</title>
        <authorList>
            <person name="Mori T."/>
            <person name="Dohra H."/>
            <person name="Suzuki T."/>
            <person name="Kawagishi H."/>
            <person name="Hirai H."/>
        </authorList>
    </citation>
    <scope>NUCLEOTIDE SEQUENCE [LARGE SCALE GENOMIC DNA]</scope>
    <source>
        <strain evidence="2 3">YK-624</strain>
    </source>
</reference>
<evidence type="ECO:0000256" key="1">
    <source>
        <dbReference type="SAM" id="MobiDB-lite"/>
    </source>
</evidence>
<name>A0A9P3G3W8_9APHY</name>
<organism evidence="2 3">
    <name type="scientific">Phanerochaete sordida</name>
    <dbReference type="NCBI Taxonomy" id="48140"/>
    <lineage>
        <taxon>Eukaryota</taxon>
        <taxon>Fungi</taxon>
        <taxon>Dikarya</taxon>
        <taxon>Basidiomycota</taxon>
        <taxon>Agaricomycotina</taxon>
        <taxon>Agaricomycetes</taxon>
        <taxon>Polyporales</taxon>
        <taxon>Phanerochaetaceae</taxon>
        <taxon>Phanerochaete</taxon>
    </lineage>
</organism>
<feature type="region of interest" description="Disordered" evidence="1">
    <location>
        <begin position="211"/>
        <end position="244"/>
    </location>
</feature>
<feature type="compositionally biased region" description="Acidic residues" evidence="1">
    <location>
        <begin position="223"/>
        <end position="237"/>
    </location>
</feature>
<dbReference type="Proteomes" id="UP000703269">
    <property type="component" value="Unassembled WGS sequence"/>
</dbReference>
<feature type="region of interest" description="Disordered" evidence="1">
    <location>
        <begin position="66"/>
        <end position="112"/>
    </location>
</feature>
<evidence type="ECO:0000313" key="2">
    <source>
        <dbReference type="EMBL" id="GJE88657.1"/>
    </source>
</evidence>
<dbReference type="EMBL" id="BPQB01000010">
    <property type="protein sequence ID" value="GJE88657.1"/>
    <property type="molecule type" value="Genomic_DNA"/>
</dbReference>
<keyword evidence="3" id="KW-1185">Reference proteome</keyword>